<organism evidence="2 3">
    <name type="scientific">Hibiscus sabdariffa</name>
    <name type="common">roselle</name>
    <dbReference type="NCBI Taxonomy" id="183260"/>
    <lineage>
        <taxon>Eukaryota</taxon>
        <taxon>Viridiplantae</taxon>
        <taxon>Streptophyta</taxon>
        <taxon>Embryophyta</taxon>
        <taxon>Tracheophyta</taxon>
        <taxon>Spermatophyta</taxon>
        <taxon>Magnoliopsida</taxon>
        <taxon>eudicotyledons</taxon>
        <taxon>Gunneridae</taxon>
        <taxon>Pentapetalae</taxon>
        <taxon>rosids</taxon>
        <taxon>malvids</taxon>
        <taxon>Malvales</taxon>
        <taxon>Malvaceae</taxon>
        <taxon>Malvoideae</taxon>
        <taxon>Hibiscus</taxon>
    </lineage>
</organism>
<proteinExistence type="predicted"/>
<evidence type="ECO:0000313" key="3">
    <source>
        <dbReference type="Proteomes" id="UP001396334"/>
    </source>
</evidence>
<dbReference type="Gene3D" id="3.30.420.10">
    <property type="entry name" value="Ribonuclease H-like superfamily/Ribonuclease H"/>
    <property type="match status" value="1"/>
</dbReference>
<dbReference type="EMBL" id="JBBPBN010000009">
    <property type="protein sequence ID" value="KAK9032564.1"/>
    <property type="molecule type" value="Genomic_DNA"/>
</dbReference>
<dbReference type="InterPro" id="IPR044730">
    <property type="entry name" value="RNase_H-like_dom_plant"/>
</dbReference>
<dbReference type="CDD" id="cd06222">
    <property type="entry name" value="RNase_H_like"/>
    <property type="match status" value="1"/>
</dbReference>
<accession>A0ABR2T589</accession>
<name>A0ABR2T589_9ROSI</name>
<reference evidence="2 3" key="1">
    <citation type="journal article" date="2024" name="G3 (Bethesda)">
        <title>Genome assembly of Hibiscus sabdariffa L. provides insights into metabolisms of medicinal natural products.</title>
        <authorList>
            <person name="Kim T."/>
        </authorList>
    </citation>
    <scope>NUCLEOTIDE SEQUENCE [LARGE SCALE GENOMIC DNA]</scope>
    <source>
        <strain evidence="2">TK-2024</strain>
        <tissue evidence="2">Old leaves</tissue>
    </source>
</reference>
<dbReference type="InterPro" id="IPR012337">
    <property type="entry name" value="RNaseH-like_sf"/>
</dbReference>
<feature type="domain" description="RNase H type-1" evidence="1">
    <location>
        <begin position="14"/>
        <end position="136"/>
    </location>
</feature>
<evidence type="ECO:0000259" key="1">
    <source>
        <dbReference type="Pfam" id="PF13456"/>
    </source>
</evidence>
<sequence>MTWSCPPSGTVTLNTDGSYAADCGAGIGIVARDSLGQVIYGLAQHSTGPTEAEFAKHSALLAGLQLALDHGWPRVLVEKDSTHTVNMLGWSPLSDLSIFGPSLEPIRDILTAHPHIHLWFIPRSVNRIAHMLASWALHYCPRL</sequence>
<dbReference type="InterPro" id="IPR002156">
    <property type="entry name" value="RNaseH_domain"/>
</dbReference>
<keyword evidence="3" id="KW-1185">Reference proteome</keyword>
<dbReference type="SUPFAM" id="SSF53098">
    <property type="entry name" value="Ribonuclease H-like"/>
    <property type="match status" value="1"/>
</dbReference>
<dbReference type="Proteomes" id="UP001396334">
    <property type="component" value="Unassembled WGS sequence"/>
</dbReference>
<gene>
    <name evidence="2" type="ORF">V6N11_056824</name>
</gene>
<comment type="caution">
    <text evidence="2">The sequence shown here is derived from an EMBL/GenBank/DDBJ whole genome shotgun (WGS) entry which is preliminary data.</text>
</comment>
<dbReference type="InterPro" id="IPR053151">
    <property type="entry name" value="RNase_H-like"/>
</dbReference>
<evidence type="ECO:0000313" key="2">
    <source>
        <dbReference type="EMBL" id="KAK9032564.1"/>
    </source>
</evidence>
<dbReference type="PANTHER" id="PTHR47723:SF24">
    <property type="entry name" value="RNASE H TYPE-1 DOMAIN-CONTAINING PROTEIN"/>
    <property type="match status" value="1"/>
</dbReference>
<dbReference type="InterPro" id="IPR036397">
    <property type="entry name" value="RNaseH_sf"/>
</dbReference>
<dbReference type="PANTHER" id="PTHR47723">
    <property type="entry name" value="OS05G0353850 PROTEIN"/>
    <property type="match status" value="1"/>
</dbReference>
<dbReference type="Pfam" id="PF13456">
    <property type="entry name" value="RVT_3"/>
    <property type="match status" value="1"/>
</dbReference>
<protein>
    <recommendedName>
        <fullName evidence="1">RNase H type-1 domain-containing protein</fullName>
    </recommendedName>
</protein>